<accession>A0AAW0N9A6</accession>
<feature type="compositionally biased region" description="Low complexity" evidence="2">
    <location>
        <begin position="44"/>
        <end position="54"/>
    </location>
</feature>
<dbReference type="InterPro" id="IPR025741">
    <property type="entry name" value="FAM110_C"/>
</dbReference>
<feature type="region of interest" description="Disordered" evidence="2">
    <location>
        <begin position="1"/>
        <end position="98"/>
    </location>
</feature>
<evidence type="ECO:0000313" key="5">
    <source>
        <dbReference type="Proteomes" id="UP001460270"/>
    </source>
</evidence>
<evidence type="ECO:0000256" key="1">
    <source>
        <dbReference type="ARBA" id="ARBA00010576"/>
    </source>
</evidence>
<dbReference type="EMBL" id="JBBPFD010000019">
    <property type="protein sequence ID" value="KAK7887058.1"/>
    <property type="molecule type" value="Genomic_DNA"/>
</dbReference>
<dbReference type="Pfam" id="PF14160">
    <property type="entry name" value="FAM110_C"/>
    <property type="match status" value="1"/>
</dbReference>
<dbReference type="InterPro" id="IPR025740">
    <property type="entry name" value="FAM110"/>
</dbReference>
<protein>
    <recommendedName>
        <fullName evidence="3">Centrosome-associated FAM110 C-terminal domain-containing protein</fullName>
    </recommendedName>
</protein>
<feature type="compositionally biased region" description="Basic and acidic residues" evidence="2">
    <location>
        <begin position="1"/>
        <end position="43"/>
    </location>
</feature>
<feature type="domain" description="Centrosome-associated FAM110 C-terminal" evidence="3">
    <location>
        <begin position="98"/>
        <end position="208"/>
    </location>
</feature>
<dbReference type="PANTHER" id="PTHR14758:SF3">
    <property type="entry name" value="PROTEIN FAM110D"/>
    <property type="match status" value="1"/>
</dbReference>
<keyword evidence="5" id="KW-1185">Reference proteome</keyword>
<proteinExistence type="inferred from homology"/>
<feature type="compositionally biased region" description="Polar residues" evidence="2">
    <location>
        <begin position="60"/>
        <end position="77"/>
    </location>
</feature>
<evidence type="ECO:0000313" key="4">
    <source>
        <dbReference type="EMBL" id="KAK7887058.1"/>
    </source>
</evidence>
<dbReference type="AlphaFoldDB" id="A0AAW0N9A6"/>
<comment type="caution">
    <text evidence="4">The sequence shown here is derived from an EMBL/GenBank/DDBJ whole genome shotgun (WGS) entry which is preliminary data.</text>
</comment>
<reference evidence="5" key="1">
    <citation type="submission" date="2024-04" db="EMBL/GenBank/DDBJ databases">
        <title>Salinicola lusitanus LLJ914,a marine bacterium isolated from the Okinawa Trough.</title>
        <authorList>
            <person name="Li J."/>
        </authorList>
    </citation>
    <scope>NUCLEOTIDE SEQUENCE [LARGE SCALE GENOMIC DNA]</scope>
</reference>
<evidence type="ECO:0000259" key="3">
    <source>
        <dbReference type="Pfam" id="PF14160"/>
    </source>
</evidence>
<name>A0AAW0N9A6_9GOBI</name>
<comment type="similarity">
    <text evidence="1">Belongs to the FAM110 family.</text>
</comment>
<evidence type="ECO:0000256" key="2">
    <source>
        <dbReference type="SAM" id="MobiDB-lite"/>
    </source>
</evidence>
<organism evidence="4 5">
    <name type="scientific">Mugilogobius chulae</name>
    <name type="common">yellowstripe goby</name>
    <dbReference type="NCBI Taxonomy" id="88201"/>
    <lineage>
        <taxon>Eukaryota</taxon>
        <taxon>Metazoa</taxon>
        <taxon>Chordata</taxon>
        <taxon>Craniata</taxon>
        <taxon>Vertebrata</taxon>
        <taxon>Euteleostomi</taxon>
        <taxon>Actinopterygii</taxon>
        <taxon>Neopterygii</taxon>
        <taxon>Teleostei</taxon>
        <taxon>Neoteleostei</taxon>
        <taxon>Acanthomorphata</taxon>
        <taxon>Gobiaria</taxon>
        <taxon>Gobiiformes</taxon>
        <taxon>Gobioidei</taxon>
        <taxon>Gobiidae</taxon>
        <taxon>Gobionellinae</taxon>
        <taxon>Mugilogobius</taxon>
    </lineage>
</organism>
<dbReference type="Proteomes" id="UP001460270">
    <property type="component" value="Unassembled WGS sequence"/>
</dbReference>
<sequence>MVIGEERAPSRDGDSRMSWTNEKDTPDSGLESRRSSKMDHDRSPGSLPSPGVSSFEKTDVINSTNDNVSNGNHSSNQDENDPWKRASPPVHRRQLGDLRRSKSDLQIRSSVALLEQEHFFAFCGLDIDMIECLGRENFLSGASSIDTLSLALRSVVEDGCGGSEPSEFSRHSGDGLFEEELVETLPTGVSIIERNARVIKWLYGCKNAAREGPKESTV</sequence>
<gene>
    <name evidence="4" type="ORF">WMY93_026679</name>
</gene>
<dbReference type="PANTHER" id="PTHR14758">
    <property type="entry name" value="AGAP005440-PA"/>
    <property type="match status" value="1"/>
</dbReference>